<organism evidence="4 5">
    <name type="scientific">Ancrocorticia populi</name>
    <dbReference type="NCBI Taxonomy" id="2175228"/>
    <lineage>
        <taxon>Bacteria</taxon>
        <taxon>Bacillati</taxon>
        <taxon>Actinomycetota</taxon>
        <taxon>Actinomycetes</taxon>
        <taxon>Actinomycetales</taxon>
        <taxon>Actinomycetaceae</taxon>
        <taxon>Ancrocorticia</taxon>
    </lineage>
</organism>
<evidence type="ECO:0000256" key="2">
    <source>
        <dbReference type="SAM" id="MobiDB-lite"/>
    </source>
</evidence>
<sequence length="379" mass="40073">MPIIRKTGALRAAQGLMPPASFDPTYGYSLADLEQCAAPQPADEPADFDQFWDGLREAARAMDPVPTLGPWSPWMYESGFPKNDDGYEIADLTFTSVGDVQLGGWVVRPVGGATQIAVCGHGYGGREKPECDDVAPDALCVYPVARGLPTRSLVPDIGSGVGQTHHVLWGIESPRTYAPILSAADFSVAATVAIELFEAECRARSNTTGSATPSENAPLIYHGGSFGGGAGIMALSIDDRFTGAVVSVPTFGNQVVRVTQHSEGSGQIVREFVAEHPEALETLQYADAASAARRVRVPVVAFPALADGVVPPPGQFSVVNSLAGPVWRHVLAGGHGDWDDFDPEVRSENPSDWAGDGQVARLSPNTIAQFLREPTPLVA</sequence>
<comment type="caution">
    <text evidence="4">The sequence shown here is derived from an EMBL/GenBank/DDBJ whole genome shotgun (WGS) entry which is preliminary data.</text>
</comment>
<dbReference type="AlphaFoldDB" id="A0A2V1KAT6"/>
<gene>
    <name evidence="4" type="ORF">DD236_06915</name>
</gene>
<dbReference type="InterPro" id="IPR008391">
    <property type="entry name" value="AXE1_dom"/>
</dbReference>
<evidence type="ECO:0000313" key="5">
    <source>
        <dbReference type="Proteomes" id="UP000245283"/>
    </source>
</evidence>
<dbReference type="Pfam" id="PF05448">
    <property type="entry name" value="AXE1"/>
    <property type="match status" value="1"/>
</dbReference>
<reference evidence="5" key="1">
    <citation type="submission" date="2018-05" db="EMBL/GenBank/DDBJ databases">
        <authorList>
            <person name="Li Y."/>
        </authorList>
    </citation>
    <scope>NUCLEOTIDE SEQUENCE [LARGE SCALE GENOMIC DNA]</scope>
    <source>
        <strain evidence="5">sk1b4</strain>
    </source>
</reference>
<dbReference type="OrthoDB" id="9770528at2"/>
<dbReference type="GO" id="GO:0052689">
    <property type="term" value="F:carboxylic ester hydrolase activity"/>
    <property type="evidence" value="ECO:0007669"/>
    <property type="project" value="TreeGrafter"/>
</dbReference>
<dbReference type="InterPro" id="IPR029058">
    <property type="entry name" value="AB_hydrolase_fold"/>
</dbReference>
<feature type="domain" description="Acetyl xylan esterase" evidence="3">
    <location>
        <begin position="220"/>
        <end position="324"/>
    </location>
</feature>
<dbReference type="RefSeq" id="WP_109093646.1">
    <property type="nucleotide sequence ID" value="NZ_QETB01000003.1"/>
</dbReference>
<dbReference type="PANTHER" id="PTHR40111">
    <property type="entry name" value="CEPHALOSPORIN-C DEACETYLASE"/>
    <property type="match status" value="1"/>
</dbReference>
<name>A0A2V1KAT6_9ACTO</name>
<accession>A0A2V1KAT6</accession>
<dbReference type="Gene3D" id="3.40.50.1820">
    <property type="entry name" value="alpha/beta hydrolase"/>
    <property type="match status" value="1"/>
</dbReference>
<protein>
    <submittedName>
        <fullName evidence="4">Acetylxylan esterase</fullName>
    </submittedName>
</protein>
<evidence type="ECO:0000256" key="1">
    <source>
        <dbReference type="PIRSR" id="PIRSR639069-2"/>
    </source>
</evidence>
<dbReference type="SUPFAM" id="SSF53474">
    <property type="entry name" value="alpha/beta-Hydrolases"/>
    <property type="match status" value="1"/>
</dbReference>
<dbReference type="EMBL" id="QETB01000003">
    <property type="protein sequence ID" value="PWF26573.1"/>
    <property type="molecule type" value="Genomic_DNA"/>
</dbReference>
<feature type="region of interest" description="Disordered" evidence="2">
    <location>
        <begin position="338"/>
        <end position="358"/>
    </location>
</feature>
<proteinExistence type="predicted"/>
<dbReference type="PANTHER" id="PTHR40111:SF1">
    <property type="entry name" value="CEPHALOSPORIN-C DEACETYLASE"/>
    <property type="match status" value="1"/>
</dbReference>
<keyword evidence="5" id="KW-1185">Reference proteome</keyword>
<dbReference type="GO" id="GO:0005976">
    <property type="term" value="P:polysaccharide metabolic process"/>
    <property type="evidence" value="ECO:0007669"/>
    <property type="project" value="TreeGrafter"/>
</dbReference>
<evidence type="ECO:0000259" key="3">
    <source>
        <dbReference type="Pfam" id="PF05448"/>
    </source>
</evidence>
<dbReference type="InterPro" id="IPR039069">
    <property type="entry name" value="CE7"/>
</dbReference>
<dbReference type="Proteomes" id="UP000245283">
    <property type="component" value="Unassembled WGS sequence"/>
</dbReference>
<evidence type="ECO:0000313" key="4">
    <source>
        <dbReference type="EMBL" id="PWF26573.1"/>
    </source>
</evidence>
<feature type="binding site" evidence="1">
    <location>
        <position position="123"/>
    </location>
    <ligand>
        <name>substrate</name>
    </ligand>
</feature>